<organism evidence="6 7">
    <name type="scientific">Paenibacillus aurantius</name>
    <dbReference type="NCBI Taxonomy" id="2918900"/>
    <lineage>
        <taxon>Bacteria</taxon>
        <taxon>Bacillati</taxon>
        <taxon>Bacillota</taxon>
        <taxon>Bacilli</taxon>
        <taxon>Bacillales</taxon>
        <taxon>Paenibacillaceae</taxon>
        <taxon>Paenibacillus</taxon>
    </lineage>
</organism>
<name>A0AA96L9B5_9BACL</name>
<comment type="subcellular location">
    <subcellularLocation>
        <location evidence="1">Membrane</location>
        <topology evidence="1">Multi-pass membrane protein</topology>
    </subcellularLocation>
</comment>
<dbReference type="InterPro" id="IPR007300">
    <property type="entry name" value="CidB/LrgB"/>
</dbReference>
<dbReference type="PANTHER" id="PTHR30249">
    <property type="entry name" value="PUTATIVE SEROTONIN TRANSPORTER"/>
    <property type="match status" value="1"/>
</dbReference>
<keyword evidence="2 5" id="KW-0812">Transmembrane</keyword>
<accession>A0AA96L9B5</accession>
<dbReference type="KEGG" id="paun:MJA45_14535"/>
<dbReference type="RefSeq" id="WP_315602636.1">
    <property type="nucleotide sequence ID" value="NZ_CP130318.1"/>
</dbReference>
<dbReference type="PANTHER" id="PTHR30249:SF3">
    <property type="entry name" value="MUREIN HYDROLASE EXPORT REGULATOR"/>
    <property type="match status" value="1"/>
</dbReference>
<evidence type="ECO:0000313" key="6">
    <source>
        <dbReference type="EMBL" id="WNQ08869.1"/>
    </source>
</evidence>
<dbReference type="AlphaFoldDB" id="A0AA96L9B5"/>
<dbReference type="GO" id="GO:0016020">
    <property type="term" value="C:membrane"/>
    <property type="evidence" value="ECO:0007669"/>
    <property type="project" value="UniProtKB-SubCell"/>
</dbReference>
<dbReference type="EMBL" id="CP130318">
    <property type="protein sequence ID" value="WNQ08869.1"/>
    <property type="molecule type" value="Genomic_DNA"/>
</dbReference>
<evidence type="ECO:0000256" key="5">
    <source>
        <dbReference type="SAM" id="Phobius"/>
    </source>
</evidence>
<keyword evidence="3 5" id="KW-1133">Transmembrane helix</keyword>
<feature type="transmembrane region" description="Helical" evidence="5">
    <location>
        <begin position="145"/>
        <end position="164"/>
    </location>
</feature>
<keyword evidence="4 5" id="KW-0472">Membrane</keyword>
<keyword evidence="7" id="KW-1185">Reference proteome</keyword>
<proteinExistence type="predicted"/>
<gene>
    <name evidence="6" type="ORF">MJA45_14535</name>
</gene>
<evidence type="ECO:0000256" key="1">
    <source>
        <dbReference type="ARBA" id="ARBA00004141"/>
    </source>
</evidence>
<feature type="transmembrane region" description="Helical" evidence="5">
    <location>
        <begin position="29"/>
        <end position="48"/>
    </location>
</feature>
<evidence type="ECO:0000256" key="3">
    <source>
        <dbReference type="ARBA" id="ARBA00022989"/>
    </source>
</evidence>
<evidence type="ECO:0000313" key="7">
    <source>
        <dbReference type="Proteomes" id="UP001305702"/>
    </source>
</evidence>
<feature type="transmembrane region" description="Helical" evidence="5">
    <location>
        <begin position="60"/>
        <end position="77"/>
    </location>
</feature>
<dbReference type="Proteomes" id="UP001305702">
    <property type="component" value="Chromosome"/>
</dbReference>
<evidence type="ECO:0000256" key="4">
    <source>
        <dbReference type="ARBA" id="ARBA00023136"/>
    </source>
</evidence>
<protein>
    <submittedName>
        <fullName evidence="6">LrgB family protein</fullName>
    </submittedName>
</protein>
<reference evidence="6 7" key="1">
    <citation type="submission" date="2022-02" db="EMBL/GenBank/DDBJ databases">
        <title>Paenibacillus sp. MBLB1776 Whole Genome Shotgun Sequencing.</title>
        <authorList>
            <person name="Hwang C.Y."/>
            <person name="Cho E.-S."/>
            <person name="Seo M.-J."/>
        </authorList>
    </citation>
    <scope>NUCLEOTIDE SEQUENCE [LARGE SCALE GENOMIC DNA]</scope>
    <source>
        <strain evidence="6 7">MBLB1776</strain>
    </source>
</reference>
<feature type="transmembrane region" description="Helical" evidence="5">
    <location>
        <begin position="197"/>
        <end position="220"/>
    </location>
</feature>
<feature type="transmembrane region" description="Helical" evidence="5">
    <location>
        <begin position="89"/>
        <end position="108"/>
    </location>
</feature>
<sequence length="222" mass="23802">MIALGCLLATLVIYWGAKRVYRAFPRVYLTPLLVAPVIIIGILTLAHLPYPSYEAGTHWLTRMIGPATVAMAIPLYQNFGMLKKHAAEITLSVLFGSAAALISSAWMARELHLDNRLVESLAPRSATTPIAMAVSERIGGIPTMTAVFVILTGLSGMILGPYMVRLLRIRSEVSRGVLFGTSSHNAGTSKAFESGSAAGSIASISMILTAFFTLLLAPWLMP</sequence>
<dbReference type="Pfam" id="PF04172">
    <property type="entry name" value="LrgB"/>
    <property type="match status" value="1"/>
</dbReference>
<evidence type="ECO:0000256" key="2">
    <source>
        <dbReference type="ARBA" id="ARBA00022692"/>
    </source>
</evidence>